<reference evidence="1 2" key="1">
    <citation type="journal article" date="2014" name="Am. J. Bot.">
        <title>Genome assembly and annotation for red clover (Trifolium pratense; Fabaceae).</title>
        <authorList>
            <person name="Istvanek J."/>
            <person name="Jaros M."/>
            <person name="Krenek A."/>
            <person name="Repkova J."/>
        </authorList>
    </citation>
    <scope>NUCLEOTIDE SEQUENCE [LARGE SCALE GENOMIC DNA]</scope>
    <source>
        <strain evidence="2">cv. Tatra</strain>
        <tissue evidence="1">Young leaves</tissue>
    </source>
</reference>
<dbReference type="AlphaFoldDB" id="A0A2K3MFB6"/>
<sequence length="56" mass="6319">VKTGKTSLEQISRVYGNQAVVVSIDPRRVYINNPNDVQFQTIKVQMEKNMPGISVQ</sequence>
<dbReference type="Gene3D" id="3.20.20.70">
    <property type="entry name" value="Aldolase class I"/>
    <property type="match status" value="1"/>
</dbReference>
<evidence type="ECO:0000313" key="1">
    <source>
        <dbReference type="EMBL" id="PNX89429.1"/>
    </source>
</evidence>
<feature type="non-terminal residue" evidence="1">
    <location>
        <position position="1"/>
    </location>
</feature>
<evidence type="ECO:0000313" key="2">
    <source>
        <dbReference type="Proteomes" id="UP000236291"/>
    </source>
</evidence>
<protein>
    <submittedName>
        <fullName evidence="1">Imidazole glycerol phosphate synthase subunit HisF</fullName>
    </submittedName>
</protein>
<dbReference type="EMBL" id="ASHM01059741">
    <property type="protein sequence ID" value="PNX89429.1"/>
    <property type="molecule type" value="Genomic_DNA"/>
</dbReference>
<name>A0A2K3MFB6_TRIPR</name>
<dbReference type="ExpressionAtlas" id="A0A2K3MFB6">
    <property type="expression patterns" value="baseline"/>
</dbReference>
<comment type="caution">
    <text evidence="1">The sequence shown here is derived from an EMBL/GenBank/DDBJ whole genome shotgun (WGS) entry which is preliminary data.</text>
</comment>
<dbReference type="STRING" id="57577.A0A2K3MFB6"/>
<accession>A0A2K3MFB6</accession>
<proteinExistence type="predicted"/>
<dbReference type="InterPro" id="IPR013785">
    <property type="entry name" value="Aldolase_TIM"/>
</dbReference>
<gene>
    <name evidence="1" type="ORF">L195_g045548</name>
</gene>
<dbReference type="Proteomes" id="UP000236291">
    <property type="component" value="Unassembled WGS sequence"/>
</dbReference>
<organism evidence="1 2">
    <name type="scientific">Trifolium pratense</name>
    <name type="common">Red clover</name>
    <dbReference type="NCBI Taxonomy" id="57577"/>
    <lineage>
        <taxon>Eukaryota</taxon>
        <taxon>Viridiplantae</taxon>
        <taxon>Streptophyta</taxon>
        <taxon>Embryophyta</taxon>
        <taxon>Tracheophyta</taxon>
        <taxon>Spermatophyta</taxon>
        <taxon>Magnoliopsida</taxon>
        <taxon>eudicotyledons</taxon>
        <taxon>Gunneridae</taxon>
        <taxon>Pentapetalae</taxon>
        <taxon>rosids</taxon>
        <taxon>fabids</taxon>
        <taxon>Fabales</taxon>
        <taxon>Fabaceae</taxon>
        <taxon>Papilionoideae</taxon>
        <taxon>50 kb inversion clade</taxon>
        <taxon>NPAAA clade</taxon>
        <taxon>Hologalegina</taxon>
        <taxon>IRL clade</taxon>
        <taxon>Trifolieae</taxon>
        <taxon>Trifolium</taxon>
    </lineage>
</organism>
<reference evidence="1 2" key="2">
    <citation type="journal article" date="2017" name="Front. Plant Sci.">
        <title>Gene Classification and Mining of Molecular Markers Useful in Red Clover (Trifolium pratense) Breeding.</title>
        <authorList>
            <person name="Istvanek J."/>
            <person name="Dluhosova J."/>
            <person name="Dluhos P."/>
            <person name="Patkova L."/>
            <person name="Nedelnik J."/>
            <person name="Repkova J."/>
        </authorList>
    </citation>
    <scope>NUCLEOTIDE SEQUENCE [LARGE SCALE GENOMIC DNA]</scope>
    <source>
        <strain evidence="2">cv. Tatra</strain>
        <tissue evidence="1">Young leaves</tissue>
    </source>
</reference>